<proteinExistence type="predicted"/>
<dbReference type="Proteomes" id="UP001215598">
    <property type="component" value="Unassembled WGS sequence"/>
</dbReference>
<dbReference type="AlphaFoldDB" id="A0AAD7IJ95"/>
<comment type="caution">
    <text evidence="1">The sequence shown here is derived from an EMBL/GenBank/DDBJ whole genome shotgun (WGS) entry which is preliminary data.</text>
</comment>
<dbReference type="EMBL" id="JARKIB010000088">
    <property type="protein sequence ID" value="KAJ7744137.1"/>
    <property type="molecule type" value="Genomic_DNA"/>
</dbReference>
<organism evidence="1 2">
    <name type="scientific">Mycena metata</name>
    <dbReference type="NCBI Taxonomy" id="1033252"/>
    <lineage>
        <taxon>Eukaryota</taxon>
        <taxon>Fungi</taxon>
        <taxon>Dikarya</taxon>
        <taxon>Basidiomycota</taxon>
        <taxon>Agaricomycotina</taxon>
        <taxon>Agaricomycetes</taxon>
        <taxon>Agaricomycetidae</taxon>
        <taxon>Agaricales</taxon>
        <taxon>Marasmiineae</taxon>
        <taxon>Mycenaceae</taxon>
        <taxon>Mycena</taxon>
    </lineage>
</organism>
<gene>
    <name evidence="1" type="ORF">B0H16DRAFT_1889719</name>
</gene>
<feature type="non-terminal residue" evidence="1">
    <location>
        <position position="1"/>
    </location>
</feature>
<reference evidence="1" key="1">
    <citation type="submission" date="2023-03" db="EMBL/GenBank/DDBJ databases">
        <title>Massive genome expansion in bonnet fungi (Mycena s.s.) driven by repeated elements and novel gene families across ecological guilds.</title>
        <authorList>
            <consortium name="Lawrence Berkeley National Laboratory"/>
            <person name="Harder C.B."/>
            <person name="Miyauchi S."/>
            <person name="Viragh M."/>
            <person name="Kuo A."/>
            <person name="Thoen E."/>
            <person name="Andreopoulos B."/>
            <person name="Lu D."/>
            <person name="Skrede I."/>
            <person name="Drula E."/>
            <person name="Henrissat B."/>
            <person name="Morin E."/>
            <person name="Kohler A."/>
            <person name="Barry K."/>
            <person name="LaButti K."/>
            <person name="Morin E."/>
            <person name="Salamov A."/>
            <person name="Lipzen A."/>
            <person name="Mereny Z."/>
            <person name="Hegedus B."/>
            <person name="Baldrian P."/>
            <person name="Stursova M."/>
            <person name="Weitz H."/>
            <person name="Taylor A."/>
            <person name="Grigoriev I.V."/>
            <person name="Nagy L.G."/>
            <person name="Martin F."/>
            <person name="Kauserud H."/>
        </authorList>
    </citation>
    <scope>NUCLEOTIDE SEQUENCE</scope>
    <source>
        <strain evidence="1">CBHHK182m</strain>
    </source>
</reference>
<protein>
    <submittedName>
        <fullName evidence="1">Uncharacterized protein</fullName>
    </submittedName>
</protein>
<accession>A0AAD7IJ95</accession>
<evidence type="ECO:0000313" key="1">
    <source>
        <dbReference type="EMBL" id="KAJ7744137.1"/>
    </source>
</evidence>
<evidence type="ECO:0000313" key="2">
    <source>
        <dbReference type="Proteomes" id="UP001215598"/>
    </source>
</evidence>
<name>A0AAD7IJ95_9AGAR</name>
<sequence>MTLLHIPTILLSSIHTCRGPHHLHPRSPLYPRVRPTFFWRYPSARCATSPSSWTITPIEPTGDAAATYTLLYSYYLLPAAACIYMHHLYPRSPPYTPTVSLAYSPSRKIPSISVAQSQIPPTLRLASFAIPMLIVPRPQLWTAFAPAGPVLLLSCSCYRCLVCPARALPLLSVSSYFRFTRATWPRISAALSPRTVSTPPMLDTAGTSYSQTASNRKLRFRCLAATTPCLAAAPGLNVCFLPAWKLMRISSPAFSRILLRQEPSTWSWLLFRPRISSFPRRWHVSGNYPCISIPTTLRSPLLNAI</sequence>
<keyword evidence="2" id="KW-1185">Reference proteome</keyword>